<sequence length="259" mass="27294">MALPMSISACRWGLRWDSWRSAPLSSRTFSRPAGACAPEPPFISDHSLPGKRCATIAPRSANLRSNQKEFFVMRFKNQLLATLVAGAALALPAAAQAQSVPGEGFVGVSAGYHDLGVDSDLQTTFAPLDIDDASPIFGVFAGYDVPIGTSMFAGLEGNYQFGTDAIDSEVGVSVRLGVRAPGGAKFYVRGGYQHLDLDPEEIVNIDLGGALTGIDDSDGDYLVGAGVDFPIGSKSMIRVNLDTIAFDTLRATAGVGLRF</sequence>
<evidence type="ECO:0000313" key="4">
    <source>
        <dbReference type="Proteomes" id="UP000309668"/>
    </source>
</evidence>
<organism evidence="3 4">
    <name type="scientific">Qipengyuania marisflavi</name>
    <dbReference type="NCBI Taxonomy" id="2486356"/>
    <lineage>
        <taxon>Bacteria</taxon>
        <taxon>Pseudomonadati</taxon>
        <taxon>Pseudomonadota</taxon>
        <taxon>Alphaproteobacteria</taxon>
        <taxon>Sphingomonadales</taxon>
        <taxon>Erythrobacteraceae</taxon>
        <taxon>Qipengyuania</taxon>
    </lineage>
</organism>
<proteinExistence type="predicted"/>
<dbReference type="Pfam" id="PF13505">
    <property type="entry name" value="OMP_b-brl"/>
    <property type="match status" value="1"/>
</dbReference>
<comment type="caution">
    <text evidence="3">The sequence shown here is derived from an EMBL/GenBank/DDBJ whole genome shotgun (WGS) entry which is preliminary data.</text>
</comment>
<evidence type="ECO:0000256" key="1">
    <source>
        <dbReference type="ARBA" id="ARBA00022729"/>
    </source>
</evidence>
<dbReference type="EMBL" id="VCAO01000001">
    <property type="protein sequence ID" value="TMM49811.1"/>
    <property type="molecule type" value="Genomic_DNA"/>
</dbReference>
<accession>A0A5S3P8M8</accession>
<keyword evidence="1" id="KW-0732">Signal</keyword>
<evidence type="ECO:0000259" key="2">
    <source>
        <dbReference type="Pfam" id="PF13505"/>
    </source>
</evidence>
<dbReference type="AlphaFoldDB" id="A0A5S3P8M8"/>
<dbReference type="OrthoDB" id="7594964at2"/>
<name>A0A5S3P8M8_9SPHN</name>
<feature type="domain" description="Outer membrane protein beta-barrel" evidence="2">
    <location>
        <begin position="85"/>
        <end position="259"/>
    </location>
</feature>
<dbReference type="Proteomes" id="UP000309668">
    <property type="component" value="Unassembled WGS sequence"/>
</dbReference>
<keyword evidence="4" id="KW-1185">Reference proteome</keyword>
<dbReference type="Gene3D" id="2.40.160.20">
    <property type="match status" value="1"/>
</dbReference>
<gene>
    <name evidence="3" type="ORF">FEV51_01005</name>
</gene>
<reference evidence="3 4" key="1">
    <citation type="submission" date="2019-05" db="EMBL/GenBank/DDBJ databases">
        <title>Erythrobacter marisflavi sp. nov., isolated from isolated from water of an estuary environment.</title>
        <authorList>
            <person name="Yoon J.-H."/>
        </authorList>
    </citation>
    <scope>NUCLEOTIDE SEQUENCE [LARGE SCALE GENOMIC DNA]</scope>
    <source>
        <strain evidence="3 4">KEM-5</strain>
    </source>
</reference>
<dbReference type="SUPFAM" id="SSF56925">
    <property type="entry name" value="OMPA-like"/>
    <property type="match status" value="1"/>
</dbReference>
<dbReference type="InterPro" id="IPR011250">
    <property type="entry name" value="OMP/PagP_B-barrel"/>
</dbReference>
<dbReference type="InterPro" id="IPR027385">
    <property type="entry name" value="Beta-barrel_OMP"/>
</dbReference>
<evidence type="ECO:0000313" key="3">
    <source>
        <dbReference type="EMBL" id="TMM49811.1"/>
    </source>
</evidence>
<protein>
    <submittedName>
        <fullName evidence="3">Porin family protein</fullName>
    </submittedName>
</protein>